<dbReference type="AlphaFoldDB" id="A0A0K2TMG0"/>
<protein>
    <submittedName>
        <fullName evidence="1">Uncharacterized protein</fullName>
    </submittedName>
</protein>
<dbReference type="EMBL" id="HACA01009937">
    <property type="protein sequence ID" value="CDW27298.1"/>
    <property type="molecule type" value="Transcribed_RNA"/>
</dbReference>
<reference evidence="1" key="1">
    <citation type="submission" date="2014-05" db="EMBL/GenBank/DDBJ databases">
        <authorList>
            <person name="Chronopoulou M."/>
        </authorList>
    </citation>
    <scope>NUCLEOTIDE SEQUENCE</scope>
    <source>
        <tissue evidence="1">Whole organism</tissue>
    </source>
</reference>
<evidence type="ECO:0000313" key="1">
    <source>
        <dbReference type="EMBL" id="CDW27298.1"/>
    </source>
</evidence>
<accession>A0A0K2TMG0</accession>
<name>A0A0K2TMG0_LEPSM</name>
<organism evidence="1">
    <name type="scientific">Lepeophtheirus salmonis</name>
    <name type="common">Salmon louse</name>
    <name type="synonym">Caligus salmonis</name>
    <dbReference type="NCBI Taxonomy" id="72036"/>
    <lineage>
        <taxon>Eukaryota</taxon>
        <taxon>Metazoa</taxon>
        <taxon>Ecdysozoa</taxon>
        <taxon>Arthropoda</taxon>
        <taxon>Crustacea</taxon>
        <taxon>Multicrustacea</taxon>
        <taxon>Hexanauplia</taxon>
        <taxon>Copepoda</taxon>
        <taxon>Siphonostomatoida</taxon>
        <taxon>Caligidae</taxon>
        <taxon>Lepeophtheirus</taxon>
    </lineage>
</organism>
<proteinExistence type="predicted"/>
<sequence>MHSVIIIENKSRTLSLLLGAVKNLYTFNLSLFHDVFQQPVVIGYVNKIKITNRISWLP</sequence>